<gene>
    <name evidence="1" type="ORF">Rleg4DRAFT_0589</name>
</gene>
<dbReference type="PIRSF" id="PIRSF034110">
    <property type="entry name" value="DUF1203"/>
    <property type="match status" value="1"/>
</dbReference>
<evidence type="ECO:0000313" key="1">
    <source>
        <dbReference type="EMBL" id="EJC79008.1"/>
    </source>
</evidence>
<dbReference type="AlphaFoldDB" id="J0W1K9"/>
<protein>
    <recommendedName>
        <fullName evidence="3">DUF1203 domain-containing protein</fullName>
    </recommendedName>
</protein>
<dbReference type="InterPro" id="IPR009593">
    <property type="entry name" value="DUF1203"/>
</dbReference>
<accession>J0W1K9</accession>
<dbReference type="Pfam" id="PF06718">
    <property type="entry name" value="DUF1203"/>
    <property type="match status" value="1"/>
</dbReference>
<proteinExistence type="predicted"/>
<organism evidence="1 2">
    <name type="scientific">Rhizobium leguminosarum bv. trifolii WSM2297</name>
    <dbReference type="NCBI Taxonomy" id="754762"/>
    <lineage>
        <taxon>Bacteria</taxon>
        <taxon>Pseudomonadati</taxon>
        <taxon>Pseudomonadota</taxon>
        <taxon>Alphaproteobacteria</taxon>
        <taxon>Hyphomicrobiales</taxon>
        <taxon>Rhizobiaceae</taxon>
        <taxon>Rhizobium/Agrobacterium group</taxon>
        <taxon>Rhizobium</taxon>
    </lineage>
</organism>
<dbReference type="OrthoDB" id="118609at2"/>
<evidence type="ECO:0008006" key="3">
    <source>
        <dbReference type="Google" id="ProtNLM"/>
    </source>
</evidence>
<reference evidence="1 2" key="1">
    <citation type="submission" date="2012-02" db="EMBL/GenBank/DDBJ databases">
        <title>Improved High-Quality Draft Sequence of Rhizobium leguminosarum bv. trifolii WSM2297.</title>
        <authorList>
            <consortium name="US DOE Joint Genome Institute"/>
            <person name="Lucas S."/>
            <person name="Han J."/>
            <person name="Lapidus A."/>
            <person name="Cheng J.-F."/>
            <person name="Goodwin L."/>
            <person name="Pitluck S."/>
            <person name="Peters L."/>
            <person name="Ovchinnikova G."/>
            <person name="Zhang X."/>
            <person name="Detter J.C."/>
            <person name="Han C."/>
            <person name="Tapia R."/>
            <person name="Land M."/>
            <person name="Hauser L."/>
            <person name="Kyrpides N."/>
            <person name="Ivanova N."/>
            <person name="Pagani I."/>
            <person name="Brau L."/>
            <person name="Yates R."/>
            <person name="O'Hara G."/>
            <person name="Rui T."/>
            <person name="Howieson J."/>
            <person name="Reeve W."/>
            <person name="Woyke T."/>
        </authorList>
    </citation>
    <scope>NUCLEOTIDE SEQUENCE [LARGE SCALE GENOMIC DNA]</scope>
    <source>
        <strain evidence="1 2">WSM2297</strain>
    </source>
</reference>
<name>J0W1K9_RHILT</name>
<dbReference type="Proteomes" id="UP000005732">
    <property type="component" value="Unassembled WGS sequence"/>
</dbReference>
<dbReference type="RefSeq" id="WP_003578800.1">
    <property type="nucleotide sequence ID" value="NZ_JH719395.1"/>
</dbReference>
<dbReference type="EMBL" id="JH719395">
    <property type="protein sequence ID" value="EJC79008.1"/>
    <property type="molecule type" value="Genomic_DNA"/>
</dbReference>
<dbReference type="HOGENOM" id="CLU_117181_2_0_5"/>
<evidence type="ECO:0000313" key="2">
    <source>
        <dbReference type="Proteomes" id="UP000005732"/>
    </source>
</evidence>
<sequence>MTAIRFIAMPTADAEALWNGGRDAYDNLPEMVVSDGDGNPCRHCLRNIEEGEEFLVFAYRPFPALQPYAETGPIFLHKQPCRRYAAEEIQPPMLAMSPDFIVRGYSESNRIVYGTGAVAEIADIPTYAGTLLARPEIAYVHVRSARNNCFQCRIDKVKAPAFAETGALTSP</sequence>